<dbReference type="Proteomes" id="UP001209257">
    <property type="component" value="Unassembled WGS sequence"/>
</dbReference>
<dbReference type="Pfam" id="PF08327">
    <property type="entry name" value="AHSA1"/>
    <property type="match status" value="1"/>
</dbReference>
<dbReference type="SUPFAM" id="SSF55961">
    <property type="entry name" value="Bet v1-like"/>
    <property type="match status" value="1"/>
</dbReference>
<feature type="domain" description="Activator of Hsp90 ATPase homologue 1/2-like C-terminal" evidence="3">
    <location>
        <begin position="43"/>
        <end position="143"/>
    </location>
</feature>
<sequence>MHTFRVSLFASFISGLIFTTAVTAEVRHAADDGFVISNKAMTNASPQEVWQALTGQVDEWWPKDHTWWRGTLSIDTQAGGCFCEQHNDNSATHMHISQVAPPHKLVMTGGLGPLQAMGVNGALVWSITKKEAGTEVALTYRVHGYAPPDGLTTLAPVVDQVQAQQLASLIHFVTSDSGE</sequence>
<evidence type="ECO:0000313" key="4">
    <source>
        <dbReference type="EMBL" id="MCU7554328.1"/>
    </source>
</evidence>
<evidence type="ECO:0000256" key="1">
    <source>
        <dbReference type="ARBA" id="ARBA00006817"/>
    </source>
</evidence>
<comment type="caution">
    <text evidence="4">The sequence shown here is derived from an EMBL/GenBank/DDBJ whole genome shotgun (WGS) entry which is preliminary data.</text>
</comment>
<comment type="similarity">
    <text evidence="1">Belongs to the AHA1 family.</text>
</comment>
<reference evidence="5" key="1">
    <citation type="submission" date="2023-07" db="EMBL/GenBank/DDBJ databases">
        <title>Study on multiphase classification of strain Alteromonas salexigens isolated from the Yellow Sea.</title>
        <authorList>
            <person name="Sun L."/>
        </authorList>
    </citation>
    <scope>NUCLEOTIDE SEQUENCE [LARGE SCALE GENOMIC DNA]</scope>
    <source>
        <strain evidence="5">ASW11-19</strain>
    </source>
</reference>
<dbReference type="RefSeq" id="WP_262993005.1">
    <property type="nucleotide sequence ID" value="NZ_JAOTJC010000006.1"/>
</dbReference>
<dbReference type="Gene3D" id="3.30.530.20">
    <property type="match status" value="1"/>
</dbReference>
<keyword evidence="2" id="KW-0732">Signal</keyword>
<evidence type="ECO:0000259" key="3">
    <source>
        <dbReference type="Pfam" id="PF08327"/>
    </source>
</evidence>
<dbReference type="InterPro" id="IPR023393">
    <property type="entry name" value="START-like_dom_sf"/>
</dbReference>
<name>A0ABT2VLX6_9ALTE</name>
<protein>
    <submittedName>
        <fullName evidence="4">SRPBCC domain-containing protein</fullName>
    </submittedName>
</protein>
<feature type="signal peptide" evidence="2">
    <location>
        <begin position="1"/>
        <end position="23"/>
    </location>
</feature>
<evidence type="ECO:0000313" key="5">
    <source>
        <dbReference type="Proteomes" id="UP001209257"/>
    </source>
</evidence>
<proteinExistence type="inferred from homology"/>
<gene>
    <name evidence="4" type="ORF">OCL06_06935</name>
</gene>
<accession>A0ABT2VLX6</accession>
<dbReference type="InterPro" id="IPR013538">
    <property type="entry name" value="ASHA1/2-like_C"/>
</dbReference>
<evidence type="ECO:0000256" key="2">
    <source>
        <dbReference type="SAM" id="SignalP"/>
    </source>
</evidence>
<dbReference type="EMBL" id="JAOTJC010000006">
    <property type="protein sequence ID" value="MCU7554328.1"/>
    <property type="molecule type" value="Genomic_DNA"/>
</dbReference>
<keyword evidence="5" id="KW-1185">Reference proteome</keyword>
<organism evidence="4 5">
    <name type="scientific">Alteromonas salexigens</name>
    <dbReference type="NCBI Taxonomy" id="2982530"/>
    <lineage>
        <taxon>Bacteria</taxon>
        <taxon>Pseudomonadati</taxon>
        <taxon>Pseudomonadota</taxon>
        <taxon>Gammaproteobacteria</taxon>
        <taxon>Alteromonadales</taxon>
        <taxon>Alteromonadaceae</taxon>
        <taxon>Alteromonas/Salinimonas group</taxon>
        <taxon>Alteromonas</taxon>
    </lineage>
</organism>
<feature type="chain" id="PRO_5046154626" evidence="2">
    <location>
        <begin position="24"/>
        <end position="179"/>
    </location>
</feature>